<dbReference type="InterPro" id="IPR006162">
    <property type="entry name" value="Ppantetheine_attach_site"/>
</dbReference>
<dbReference type="CDD" id="cd05930">
    <property type="entry name" value="A_NRPS"/>
    <property type="match status" value="1"/>
</dbReference>
<dbReference type="PROSITE" id="PS52004">
    <property type="entry name" value="KS3_2"/>
    <property type="match status" value="1"/>
</dbReference>
<keyword evidence="3" id="KW-0596">Phosphopantetheine</keyword>
<dbReference type="Gene3D" id="1.10.1200.10">
    <property type="entry name" value="ACP-like"/>
    <property type="match status" value="2"/>
</dbReference>
<gene>
    <name evidence="8" type="ORF">A6J39_007050</name>
</gene>
<dbReference type="EMBL" id="NBTX02000004">
    <property type="protein sequence ID" value="PNL60989.1"/>
    <property type="molecule type" value="Genomic_DNA"/>
</dbReference>
<protein>
    <submittedName>
        <fullName evidence="8">Non-ribosomal peptide synthetase</fullName>
    </submittedName>
</protein>
<comment type="cofactor">
    <cofactor evidence="1">
        <name>pantetheine 4'-phosphate</name>
        <dbReference type="ChEBI" id="CHEBI:47942"/>
    </cofactor>
</comment>
<dbReference type="Gene3D" id="3.30.559.10">
    <property type="entry name" value="Chloramphenicol acetyltransferase-like domain"/>
    <property type="match status" value="2"/>
</dbReference>
<dbReference type="Pfam" id="PF16197">
    <property type="entry name" value="KAsynt_C_assoc"/>
    <property type="match status" value="1"/>
</dbReference>
<comment type="pathway">
    <text evidence="2">Lipid metabolism; fatty acid biosynthesis.</text>
</comment>
<dbReference type="CDD" id="cd00833">
    <property type="entry name" value="PKS"/>
    <property type="match status" value="1"/>
</dbReference>
<dbReference type="SMART" id="SM00825">
    <property type="entry name" value="PKS_KS"/>
    <property type="match status" value="1"/>
</dbReference>
<evidence type="ECO:0000259" key="6">
    <source>
        <dbReference type="PROSITE" id="PS50075"/>
    </source>
</evidence>
<dbReference type="SUPFAM" id="SSF52777">
    <property type="entry name" value="CoA-dependent acyltransferases"/>
    <property type="match status" value="4"/>
</dbReference>
<dbReference type="Pfam" id="PF02801">
    <property type="entry name" value="Ketoacyl-synt_C"/>
    <property type="match status" value="1"/>
</dbReference>
<dbReference type="InterPro" id="IPR020845">
    <property type="entry name" value="AMP-binding_CS"/>
</dbReference>
<dbReference type="InterPro" id="IPR000873">
    <property type="entry name" value="AMP-dep_synth/lig_dom"/>
</dbReference>
<organism evidence="8 9">
    <name type="scientific">Legionella anisa</name>
    <dbReference type="NCBI Taxonomy" id="28082"/>
    <lineage>
        <taxon>Bacteria</taxon>
        <taxon>Pseudomonadati</taxon>
        <taxon>Pseudomonadota</taxon>
        <taxon>Gammaproteobacteria</taxon>
        <taxon>Legionellales</taxon>
        <taxon>Legionellaceae</taxon>
        <taxon>Legionella</taxon>
    </lineage>
</organism>
<dbReference type="InterPro" id="IPR016039">
    <property type="entry name" value="Thiolase-like"/>
</dbReference>
<dbReference type="GeneID" id="98066681"/>
<dbReference type="InterPro" id="IPR018201">
    <property type="entry name" value="Ketoacyl_synth_AS"/>
</dbReference>
<dbReference type="PROSITE" id="PS00455">
    <property type="entry name" value="AMP_BINDING"/>
    <property type="match status" value="2"/>
</dbReference>
<dbReference type="SUPFAM" id="SSF56801">
    <property type="entry name" value="Acetyl-CoA synthetase-like"/>
    <property type="match status" value="2"/>
</dbReference>
<evidence type="ECO:0000256" key="4">
    <source>
        <dbReference type="ARBA" id="ARBA00022553"/>
    </source>
</evidence>
<dbReference type="InterPro" id="IPR009081">
    <property type="entry name" value="PP-bd_ACP"/>
</dbReference>
<dbReference type="Gene3D" id="2.30.38.10">
    <property type="entry name" value="Luciferase, Domain 3"/>
    <property type="match status" value="2"/>
</dbReference>
<dbReference type="Pfam" id="PF00668">
    <property type="entry name" value="Condensation"/>
    <property type="match status" value="2"/>
</dbReference>
<dbReference type="FunFam" id="2.30.38.10:FF:000001">
    <property type="entry name" value="Non-ribosomal peptide synthetase PvdI"/>
    <property type="match status" value="2"/>
</dbReference>
<dbReference type="InterPro" id="IPR036736">
    <property type="entry name" value="ACP-like_sf"/>
</dbReference>
<dbReference type="PROSITE" id="PS00012">
    <property type="entry name" value="PHOSPHOPANTETHEINE"/>
    <property type="match status" value="1"/>
</dbReference>
<dbReference type="GO" id="GO:0006633">
    <property type="term" value="P:fatty acid biosynthetic process"/>
    <property type="evidence" value="ECO:0007669"/>
    <property type="project" value="InterPro"/>
</dbReference>
<evidence type="ECO:0000256" key="1">
    <source>
        <dbReference type="ARBA" id="ARBA00001957"/>
    </source>
</evidence>
<dbReference type="FunFam" id="3.40.50.12780:FF:000012">
    <property type="entry name" value="Non-ribosomal peptide synthetase"/>
    <property type="match status" value="2"/>
</dbReference>
<comment type="caution">
    <text evidence="8">The sequence shown here is derived from an EMBL/GenBank/DDBJ whole genome shotgun (WGS) entry which is preliminary data.</text>
</comment>
<evidence type="ECO:0000256" key="3">
    <source>
        <dbReference type="ARBA" id="ARBA00022450"/>
    </source>
</evidence>
<dbReference type="GO" id="GO:0004315">
    <property type="term" value="F:3-oxoacyl-[acyl-carrier-protein] synthase activity"/>
    <property type="evidence" value="ECO:0007669"/>
    <property type="project" value="InterPro"/>
</dbReference>
<dbReference type="GO" id="GO:0044550">
    <property type="term" value="P:secondary metabolite biosynthetic process"/>
    <property type="evidence" value="ECO:0007669"/>
    <property type="project" value="TreeGrafter"/>
</dbReference>
<proteinExistence type="predicted"/>
<dbReference type="NCBIfam" id="TIGR01733">
    <property type="entry name" value="AA-adenyl-dom"/>
    <property type="match status" value="2"/>
</dbReference>
<feature type="domain" description="Carrier" evidence="6">
    <location>
        <begin position="973"/>
        <end position="1047"/>
    </location>
</feature>
<dbReference type="Gene3D" id="3.40.50.980">
    <property type="match status" value="4"/>
</dbReference>
<dbReference type="Gene3D" id="3.40.47.10">
    <property type="match status" value="1"/>
</dbReference>
<dbReference type="RefSeq" id="WP_019234332.1">
    <property type="nucleotide sequence ID" value="NZ_CAAAHR010000044.1"/>
</dbReference>
<dbReference type="PANTHER" id="PTHR45527">
    <property type="entry name" value="NONRIBOSOMAL PEPTIDE SYNTHETASE"/>
    <property type="match status" value="1"/>
</dbReference>
<keyword evidence="5" id="KW-0808">Transferase</keyword>
<dbReference type="InterPro" id="IPR014031">
    <property type="entry name" value="Ketoacyl_synth_C"/>
</dbReference>
<feature type="domain" description="Carrier" evidence="6">
    <location>
        <begin position="2015"/>
        <end position="2091"/>
    </location>
</feature>
<dbReference type="PROSITE" id="PS00606">
    <property type="entry name" value="KS3_1"/>
    <property type="match status" value="1"/>
</dbReference>
<dbReference type="Proteomes" id="UP000192511">
    <property type="component" value="Unassembled WGS sequence"/>
</dbReference>
<reference evidence="8" key="1">
    <citation type="submission" date="2017-12" db="EMBL/GenBank/DDBJ databases">
        <title>FDA dAtabase for Regulatory Grade micrObial Sequences (FDA-ARGOS): Supporting development and validation of Infectious Disease Dx tests.</title>
        <authorList>
            <person name="Kerrigan L."/>
            <person name="Tallon L.J."/>
            <person name="Sadzewicz L."/>
            <person name="Sengamalay N."/>
            <person name="Ott S."/>
            <person name="Godinez A."/>
            <person name="Nagaraj S."/>
            <person name="Vavikolanu K."/>
            <person name="Vyas G."/>
            <person name="Nadendla S."/>
            <person name="Aluvathingal J."/>
            <person name="Sichtig H."/>
        </authorList>
    </citation>
    <scope>NUCLEOTIDE SEQUENCE [LARGE SCALE GENOMIC DNA]</scope>
    <source>
        <strain evidence="8">FDAARGOS_200</strain>
    </source>
</reference>
<dbReference type="InterPro" id="IPR023213">
    <property type="entry name" value="CAT-like_dom_sf"/>
</dbReference>
<dbReference type="Pfam" id="PF00109">
    <property type="entry name" value="ketoacyl-synt"/>
    <property type="match status" value="1"/>
</dbReference>
<dbReference type="FunFam" id="3.40.50.980:FF:000001">
    <property type="entry name" value="Non-ribosomal peptide synthetase"/>
    <property type="match status" value="2"/>
</dbReference>
<dbReference type="InterPro" id="IPR032821">
    <property type="entry name" value="PKS_assoc"/>
</dbReference>
<dbReference type="Pfam" id="PF00550">
    <property type="entry name" value="PP-binding"/>
    <property type="match status" value="2"/>
</dbReference>
<accession>A0AAX0WRM8</accession>
<evidence type="ECO:0000313" key="9">
    <source>
        <dbReference type="Proteomes" id="UP000192511"/>
    </source>
</evidence>
<dbReference type="NCBIfam" id="NF003417">
    <property type="entry name" value="PRK04813.1"/>
    <property type="match status" value="2"/>
</dbReference>
<keyword evidence="9" id="KW-1185">Reference proteome</keyword>
<feature type="domain" description="Ketosynthase family 3 (KS3)" evidence="7">
    <location>
        <begin position="2108"/>
        <end position="2533"/>
    </location>
</feature>
<evidence type="ECO:0000256" key="2">
    <source>
        <dbReference type="ARBA" id="ARBA00005194"/>
    </source>
</evidence>
<dbReference type="GO" id="GO:0043041">
    <property type="term" value="P:amino acid activation for nonribosomal peptide biosynthetic process"/>
    <property type="evidence" value="ECO:0007669"/>
    <property type="project" value="TreeGrafter"/>
</dbReference>
<evidence type="ECO:0000259" key="7">
    <source>
        <dbReference type="PROSITE" id="PS52004"/>
    </source>
</evidence>
<evidence type="ECO:0000313" key="8">
    <source>
        <dbReference type="EMBL" id="PNL60989.1"/>
    </source>
</evidence>
<dbReference type="InterPro" id="IPR010071">
    <property type="entry name" value="AA_adenyl_dom"/>
</dbReference>
<dbReference type="SUPFAM" id="SSF47336">
    <property type="entry name" value="ACP-like"/>
    <property type="match status" value="2"/>
</dbReference>
<dbReference type="PROSITE" id="PS50075">
    <property type="entry name" value="CARRIER"/>
    <property type="match status" value="2"/>
</dbReference>
<dbReference type="GO" id="GO:0005737">
    <property type="term" value="C:cytoplasm"/>
    <property type="evidence" value="ECO:0007669"/>
    <property type="project" value="TreeGrafter"/>
</dbReference>
<dbReference type="PANTHER" id="PTHR45527:SF1">
    <property type="entry name" value="FATTY ACID SYNTHASE"/>
    <property type="match status" value="1"/>
</dbReference>
<dbReference type="InterPro" id="IPR020841">
    <property type="entry name" value="PKS_Beta-ketoAc_synthase_dom"/>
</dbReference>
<dbReference type="SUPFAM" id="SSF53901">
    <property type="entry name" value="Thiolase-like"/>
    <property type="match status" value="1"/>
</dbReference>
<evidence type="ECO:0000256" key="5">
    <source>
        <dbReference type="ARBA" id="ARBA00022679"/>
    </source>
</evidence>
<dbReference type="Gene3D" id="3.30.300.30">
    <property type="match status" value="2"/>
</dbReference>
<sequence length="2538" mass="288612">MTKEILASEFSKIFWFETQRLSDEEQYRYHLYNIYHYSNNFDIQRVKNALQLTVNSNYNLRSNFIYDGNDLKQIIHQNISANLIVCQAHTPEESQKYLHEAIVRPFNLESDPLYRFVIVENQFNATYSLLLNFHHIILDGTQFDVIVKEIESNYINPKSFNASDKADIVQLEHYLNWEREQINKADIQPVLDTLMKHPLSLTLPYHAPTSQKSITKSFILDEQSYQKLKKFSRETGFSIFNILKSAWATLLAKYTNQDEIIISYPFNTRKAPFKEIKGCFVNTLYAAYTIREETFKSTLDLVRQNINLMRDSKAYLISPMSLRRSLDISQVNVSISMISTRYQGPSLGTLIEQEEVVYPMSGSELVLYFDDNGQDLFLQFRMLDHVLSPTLVNNIGFHIENCLMSLIDNYESIPIANTNLLSQEEYNHVVHSNNQTDSIYSKDKTIHQLFEEQVIRTPNNIAVIYEEVALTYQQLNERANCLANYLKEVYHIVPDTLVALCLERSEHMLIAILAVLKAGGAYVPMEPSFPEERLQYLFEDTCAQLILTNEKFEQRLVNLTASMNHICSILPVDSEKTRSSLLSSPSTNPNTIMTSQNLAYVIYTSGTTGKPKGAMLNHTGIVNRIEWMQNEYLLNTTDVVLQKTPYTFDVSVWELFWANWYGGTIVFAQPESHKDSDYLSRIIEKERISIMHFVPSMLDIYLESLFLSKQALSSNLKYIFCSGEALTVDQVNKFESAKKINPEVKVVLHNLYGPTEASVDVTYYACLNSQDKIPIGKPIQNIKTYILDKSFTPVPNGVVGELYISGIGLARGYLNRPELTEERFIANPFAKDLDAPGYNRMYKTGDLVRWMPDGNIEYLGRNDSQIKLRALRIELGEIESTLCKYNEVKQSVILVKDRNKGTQNDKYLAAYYLSATPIDEDNLRQHLSQFLPEYMIPSVFIHMDRFPLSNNGKLDRKALPEPMFTSAEENYVPPRTPLEEQLCSIWQDVFKIEKIGIRDNFFQLGGDSILSIRIVSEMKQLGFNISVRDIFQHNTIEHIVPIISKQNIKENASYQPFSLISSDKLKQRNDADMAQLEDMYPVCYLQAGMLLEGELTDDGSYHDVFCYTIQKPFNKKLFLSVWDQLITKHAMLRTSFAVDSNNGYIALQYKNGSSDKCFVLEDTRSIEAILNDEKLEKFNYSEPGLFRFLIAHQESTQFNLIFSFHHVIGDGWSIASLISEFVDLYVHENSLKVESTLPFYGEFVAQEKAGIENQEIQQFWYSYLNDYQYVKRDLRFNKEAELLHDVYTTTDILSKESSAQLVALAHELSISVDILFLSAYQFLLSTFFNNDDLIIGLVVNNRLEKTSGDQLFGLFLNTIPFRVKVDKNNIYQLIKKNYDEKIKLYQYKIYPYGKIKADLGLQDDVYQCAFNYIHFHVAENNYSDGSLQFTDRFEKTNIPLFLNVLRQNDQFEFSITGSAHFVDRQTVEKLVHYLHYYLSQISAGKEKLVNLMEEEYQHLVYDLNQTEGFYQKGKSLHQLFEEQVAKTPNNIALVFNEQMLSYQYLNEQSNKLARYVQEIYQNCTQTSVKADTLIPICVDRSLDMIIGILGILKAGAAYVPIDPVYPKERIQFILNDINAPLILTQSHLQEVLSDHFISLIELDKKIYDKNDGSNLDMKSSNSDLAYVIYTSGTTGNPKGVMVEHNSVVNTISGLQNIYPIDNQNKKISCFTSFVFDVSVSEIFSSLLRGGELHLFSEEVKRSPELLAEYINQKQLSFVYLPPAILSVLPKIDYPSVKCIIFAGEPCEKNVGLYWLTKHPLFNYYGPTETTIYATGKQVEQRNINEIGKPLQNLQAYILDKELSPVPTGVIAELYIGGVGLARGYFNRPDLTAERFINNPFGAGRLYKTGDLARILPDGHIEYIGRNDSQVKIRGFRIELGEVENGISKLDGIIQSCVLANEVNGAKELVCYYTSTDSDVNDRFLKQKLKEHLPDYMIPTYWKRMTNMPLTVNGKLDLKKLATLPLEQRKSEPQIENANQLQKDVLSLWQEVLAHDDISLDDNFFDVGGHSLKMIHLKVKLEEKLALAETSMATLFKYPTIRSYCDYLLGNSKTIPPIYNSFVKNSDETEEIAIIGISGAFSGSNSVEEYWENIVSGKECIEFLSMEQCEEMGIDPAIYNHEHYIPAAGHVADIDKFDPSFWGLSPKESGILDPQIRKFLEHSWTVLETAGYIKIRKQHNIGVFCGASPSYYMNKNILNSEDINLWEANSMQGNSYLATRTSYLLGLTGPAMNISTACSTSLVSIVEACEKLASGKCDLALAGGVSFLSTEQHGHIYEEGMIFSKDGHCRPFDQEASGTTGGSGIGVLLLKRLSDARRDGDLIIATIKGYAINNDGQRKVGYTAPSIVGQTECILAAQRQGGLTADTISYVECHGTGTKLGDPIEIAALNDAFEANLPNDKQIDCILGSVKANIGHSDSAAGVAGVIKVCKMLEHKIIPPQINFNALNDEINMDEECFKIVTDKQPWTQKNHPRRAAISSFGIGGTNAHVILQEYSESL</sequence>
<keyword evidence="4" id="KW-0597">Phosphoprotein</keyword>
<dbReference type="Gene3D" id="3.30.559.30">
    <property type="entry name" value="Nonribosomal peptide synthetase, condensation domain"/>
    <property type="match status" value="2"/>
</dbReference>
<dbReference type="InterPro" id="IPR045851">
    <property type="entry name" value="AMP-bd_C_sf"/>
</dbReference>
<dbReference type="FunFam" id="1.10.1200.10:FF:000005">
    <property type="entry name" value="Nonribosomal peptide synthetase 1"/>
    <property type="match status" value="1"/>
</dbReference>
<dbReference type="InterPro" id="IPR001242">
    <property type="entry name" value="Condensation_dom"/>
</dbReference>
<dbReference type="InterPro" id="IPR014030">
    <property type="entry name" value="Ketoacyl_synth_N"/>
</dbReference>
<dbReference type="GO" id="GO:0031177">
    <property type="term" value="F:phosphopantetheine binding"/>
    <property type="evidence" value="ECO:0007669"/>
    <property type="project" value="TreeGrafter"/>
</dbReference>
<dbReference type="Pfam" id="PF00501">
    <property type="entry name" value="AMP-binding"/>
    <property type="match status" value="2"/>
</dbReference>
<name>A0AAX0WRM8_9GAMM</name>